<dbReference type="InterPro" id="IPR022719">
    <property type="entry name" value="Motility-assoc_prot_GldM_C"/>
</dbReference>
<dbReference type="AlphaFoldDB" id="A0A0B7HF03"/>
<dbReference type="Pfam" id="PF12080">
    <property type="entry name" value="GldM_4th"/>
    <property type="match status" value="1"/>
</dbReference>
<gene>
    <name evidence="6" type="ORF">CCYN74_30128</name>
</gene>
<feature type="domain" description="Gliding motility-associated protein GldM C-terminal" evidence="2">
    <location>
        <begin position="417"/>
        <end position="522"/>
    </location>
</feature>
<feature type="domain" description="Gliding motility-associated protein GldM first immunoglobulin-like" evidence="4">
    <location>
        <begin position="230"/>
        <end position="332"/>
    </location>
</feature>
<dbReference type="InterPro" id="IPR022720">
    <property type="entry name" value="Motility-assoc_prot_GldM_N"/>
</dbReference>
<dbReference type="InterPro" id="IPR048405">
    <property type="entry name" value="GldM_Ig-like-1"/>
</dbReference>
<dbReference type="InterPro" id="IPR019859">
    <property type="entry name" value="Motility-assoc_prot_GldM"/>
</dbReference>
<feature type="transmembrane region" description="Helical" evidence="1">
    <location>
        <begin position="12"/>
        <end position="29"/>
    </location>
</feature>
<dbReference type="Pfam" id="PF21601">
    <property type="entry name" value="GldM_2nd"/>
    <property type="match status" value="1"/>
</dbReference>
<evidence type="ECO:0000313" key="7">
    <source>
        <dbReference type="Proteomes" id="UP000038083"/>
    </source>
</evidence>
<dbReference type="Pfam" id="PF12081">
    <property type="entry name" value="GldM_1st"/>
    <property type="match status" value="1"/>
</dbReference>
<dbReference type="InterPro" id="IPR048406">
    <property type="entry name" value="GldM_Ig-like-2"/>
</dbReference>
<dbReference type="Pfam" id="PF21602">
    <property type="entry name" value="GldM_3rd"/>
    <property type="match status" value="1"/>
</dbReference>
<evidence type="ECO:0000259" key="5">
    <source>
        <dbReference type="Pfam" id="PF21602"/>
    </source>
</evidence>
<keyword evidence="1" id="KW-1133">Transmembrane helix</keyword>
<accession>A0A0B7HF03</accession>
<dbReference type="Proteomes" id="UP000038083">
    <property type="component" value="Unassembled WGS sequence"/>
</dbReference>
<dbReference type="EMBL" id="CDOG01000023">
    <property type="protein sequence ID" value="CEN38296.1"/>
    <property type="molecule type" value="Genomic_DNA"/>
</dbReference>
<dbReference type="NCBIfam" id="TIGR03517">
    <property type="entry name" value="GldM_gliding"/>
    <property type="match status" value="1"/>
</dbReference>
<keyword evidence="1" id="KW-0472">Membrane</keyword>
<feature type="domain" description="Gliding motility-associated protein GldM second immunoglobulin-like" evidence="5">
    <location>
        <begin position="337"/>
        <end position="414"/>
    </location>
</feature>
<dbReference type="OrthoDB" id="1490890at2"/>
<evidence type="ECO:0000256" key="1">
    <source>
        <dbReference type="SAM" id="Phobius"/>
    </source>
</evidence>
<name>A0A0B7HF03_9FLAO</name>
<protein>
    <submittedName>
        <fullName evidence="6">Gliding motility-associated protein GldM</fullName>
    </submittedName>
</protein>
<organism evidence="6 7">
    <name type="scientific">Capnocytophaga cynodegmi</name>
    <dbReference type="NCBI Taxonomy" id="28189"/>
    <lineage>
        <taxon>Bacteria</taxon>
        <taxon>Pseudomonadati</taxon>
        <taxon>Bacteroidota</taxon>
        <taxon>Flavobacteriia</taxon>
        <taxon>Flavobacteriales</taxon>
        <taxon>Flavobacteriaceae</taxon>
        <taxon>Capnocytophaga</taxon>
    </lineage>
</organism>
<evidence type="ECO:0000259" key="4">
    <source>
        <dbReference type="Pfam" id="PF21601"/>
    </source>
</evidence>
<evidence type="ECO:0000259" key="3">
    <source>
        <dbReference type="Pfam" id="PF12081"/>
    </source>
</evidence>
<evidence type="ECO:0000313" key="6">
    <source>
        <dbReference type="EMBL" id="CEN38296.1"/>
    </source>
</evidence>
<dbReference type="RefSeq" id="WP_041996631.1">
    <property type="nucleotide sequence ID" value="NZ_CDOG01000023.1"/>
</dbReference>
<evidence type="ECO:0000259" key="2">
    <source>
        <dbReference type="Pfam" id="PF12080"/>
    </source>
</evidence>
<feature type="domain" description="Gliding motility-associated protein GldM N-terminal" evidence="3">
    <location>
        <begin position="31"/>
        <end position="225"/>
    </location>
</feature>
<reference evidence="7" key="1">
    <citation type="submission" date="2015-01" db="EMBL/GenBank/DDBJ databases">
        <authorList>
            <person name="MANFREDI Pablo"/>
        </authorList>
    </citation>
    <scope>NUCLEOTIDE SEQUENCE [LARGE SCALE GENOMIC DNA]</scope>
    <source>
        <strain evidence="7">Ccy74</strain>
    </source>
</reference>
<proteinExistence type="predicted"/>
<sequence length="523" mass="57731">MAGGKLSPRQRMINLMYLVFIAMLALNMGKEVLNAFGLVNEKFEASNVRAKATNDAVIDALNNNAKENPEKYQADYDKAKEVKALSDDFYEYIQKIKDGLNQEIGQQDKAPAERDYQAMDKSQHTDELFFLGEGYAKDGKEFVENIDDYRNKFLAILGDNPKYASLAEKVKANFSTEDVKDKDGVKKKWLNYNFEGFPYIASLAKFSMMQSDIRTNAQEFYGMLMEGNLKQQVSMTNYTTLLEQSKGAYYQGEKFDGAIVLGRKDATTRPNSVELKLDGRTLSPSDYTIEDGRVKLNIGAGNAGEHKITGSLHFDQDGERISVPVEQSFSTIPKPNSAVISADKMNVVYRGVSNPITISMPGVPNNKISASGAGLSRSGNGWVMNPGTGREVTINVSGEIDGQKFSSSRLFRIKNIPRPLASIGGQVESVKLPKSNLGAATITAKFEDFDFDLNTRITSFKVSIPGQPTISVQGNKMNDQVRNALNRARKGDIVNIFDVKAAIVGNSDYKMPTVIPINVEITN</sequence>
<keyword evidence="1" id="KW-0812">Transmembrane</keyword>